<proteinExistence type="predicted"/>
<dbReference type="EC" id="2.3.1.-" evidence="2"/>
<evidence type="ECO:0000313" key="3">
    <source>
        <dbReference type="Proteomes" id="UP001597112"/>
    </source>
</evidence>
<dbReference type="SUPFAM" id="SSF55729">
    <property type="entry name" value="Acyl-CoA N-acyltransferases (Nat)"/>
    <property type="match status" value="1"/>
</dbReference>
<dbReference type="Proteomes" id="UP001597112">
    <property type="component" value="Unassembled WGS sequence"/>
</dbReference>
<dbReference type="InterPro" id="IPR050644">
    <property type="entry name" value="PG_Glycine_Bridge_Synth"/>
</dbReference>
<comment type="caution">
    <text evidence="2">The sequence shown here is derived from an EMBL/GenBank/DDBJ whole genome shotgun (WGS) entry which is preliminary data.</text>
</comment>
<dbReference type="GO" id="GO:0016746">
    <property type="term" value="F:acyltransferase activity"/>
    <property type="evidence" value="ECO:0007669"/>
    <property type="project" value="UniProtKB-KW"/>
</dbReference>
<dbReference type="PANTHER" id="PTHR36174">
    <property type="entry name" value="LIPID II:GLYCINE GLYCYLTRANSFERASE"/>
    <property type="match status" value="1"/>
</dbReference>
<keyword evidence="3" id="KW-1185">Reference proteome</keyword>
<evidence type="ECO:0000259" key="1">
    <source>
        <dbReference type="Pfam" id="PF13480"/>
    </source>
</evidence>
<keyword evidence="2" id="KW-0012">Acyltransferase</keyword>
<keyword evidence="2" id="KW-0808">Transferase</keyword>
<feature type="domain" description="BioF2-like acetyltransferase" evidence="1">
    <location>
        <begin position="179"/>
        <end position="285"/>
    </location>
</feature>
<dbReference type="PANTHER" id="PTHR36174:SF1">
    <property type="entry name" value="LIPID II:GLYCINE GLYCYLTRANSFERASE"/>
    <property type="match status" value="1"/>
</dbReference>
<gene>
    <name evidence="2" type="ORF">ACFQ21_08430</name>
</gene>
<dbReference type="InterPro" id="IPR016181">
    <property type="entry name" value="Acyl_CoA_acyltransferase"/>
</dbReference>
<dbReference type="Gene3D" id="3.40.630.30">
    <property type="match status" value="1"/>
</dbReference>
<accession>A0ABW3K1N2</accession>
<dbReference type="InterPro" id="IPR038740">
    <property type="entry name" value="BioF2-like_GNAT_dom"/>
</dbReference>
<protein>
    <submittedName>
        <fullName evidence="2">GNAT family N-acetyltransferase</fullName>
        <ecNumber evidence="2">2.3.1.-</ecNumber>
    </submittedName>
</protein>
<dbReference type="EMBL" id="JBHTKA010000001">
    <property type="protein sequence ID" value="MFD0999330.1"/>
    <property type="molecule type" value="Genomic_DNA"/>
</dbReference>
<organism evidence="2 3">
    <name type="scientific">Ohtaekwangia kribbensis</name>
    <dbReference type="NCBI Taxonomy" id="688913"/>
    <lineage>
        <taxon>Bacteria</taxon>
        <taxon>Pseudomonadati</taxon>
        <taxon>Bacteroidota</taxon>
        <taxon>Cytophagia</taxon>
        <taxon>Cytophagales</taxon>
        <taxon>Fulvivirgaceae</taxon>
        <taxon>Ohtaekwangia</taxon>
    </lineage>
</organism>
<dbReference type="Pfam" id="PF13480">
    <property type="entry name" value="Acetyltransf_6"/>
    <property type="match status" value="1"/>
</dbReference>
<reference evidence="3" key="1">
    <citation type="journal article" date="2019" name="Int. J. Syst. Evol. Microbiol.">
        <title>The Global Catalogue of Microorganisms (GCM) 10K type strain sequencing project: providing services to taxonomists for standard genome sequencing and annotation.</title>
        <authorList>
            <consortium name="The Broad Institute Genomics Platform"/>
            <consortium name="The Broad Institute Genome Sequencing Center for Infectious Disease"/>
            <person name="Wu L."/>
            <person name="Ma J."/>
        </authorList>
    </citation>
    <scope>NUCLEOTIDE SEQUENCE [LARGE SCALE GENOMIC DNA]</scope>
    <source>
        <strain evidence="3">CCUG 58938</strain>
    </source>
</reference>
<sequence>MILEEAYSFFEGTPPGEYNEDFSATIFHHVRHLFLQDESNWYTYYILQRENNTVQAIIHFHITGEKAKSPLQSPFGSVLFSRHLPVQVLFKFLVFVEEQLRLKGVKQITIKNPPELYFPESMAALQVLLFNLNYHVSRAEVGSLIPVDNEVYLDKLESWERRKYHMALKKGWNVRQLSLDHLEDVYRFIARCRELQSRTLSLSWEQLKRIADAFPDRFILFAIYQQDVLVAASINIVVTKDVLYNFYGAHDREFNKYSPVVTLMNAMYTYCQANGFTYLDLGTSATGNEPNFSLLDFKVRLGAKSTQKLTFHKTL</sequence>
<evidence type="ECO:0000313" key="2">
    <source>
        <dbReference type="EMBL" id="MFD0999330.1"/>
    </source>
</evidence>
<name>A0ABW3K1N2_9BACT</name>
<dbReference type="RefSeq" id="WP_377577579.1">
    <property type="nucleotide sequence ID" value="NZ_JBHTKA010000001.1"/>
</dbReference>